<dbReference type="KEGG" id="amx:AM2010_2137"/>
<dbReference type="InterPro" id="IPR036271">
    <property type="entry name" value="Tet_transcr_reg_TetR-rel_C_sf"/>
</dbReference>
<dbReference type="RefSeq" id="WP_047807063.1">
    <property type="nucleotide sequence ID" value="NZ_CP011805.1"/>
</dbReference>
<evidence type="ECO:0000256" key="4">
    <source>
        <dbReference type="PROSITE-ProRule" id="PRU00335"/>
    </source>
</evidence>
<proteinExistence type="predicted"/>
<dbReference type="GO" id="GO:0003677">
    <property type="term" value="F:DNA binding"/>
    <property type="evidence" value="ECO:0007669"/>
    <property type="project" value="UniProtKB-UniRule"/>
</dbReference>
<evidence type="ECO:0000256" key="2">
    <source>
        <dbReference type="ARBA" id="ARBA00023125"/>
    </source>
</evidence>
<keyword evidence="7" id="KW-1185">Reference proteome</keyword>
<organism evidence="6 7">
    <name type="scientific">Pelagerythrobacter marensis</name>
    <dbReference type="NCBI Taxonomy" id="543877"/>
    <lineage>
        <taxon>Bacteria</taxon>
        <taxon>Pseudomonadati</taxon>
        <taxon>Pseudomonadota</taxon>
        <taxon>Alphaproteobacteria</taxon>
        <taxon>Sphingomonadales</taxon>
        <taxon>Erythrobacteraceae</taxon>
        <taxon>Pelagerythrobacter</taxon>
    </lineage>
</organism>
<reference evidence="6 7" key="1">
    <citation type="submission" date="2015-06" db="EMBL/GenBank/DDBJ databases">
        <authorList>
            <person name="Kim K.M."/>
        </authorList>
    </citation>
    <scope>NUCLEOTIDE SEQUENCE [LARGE SCALE GENOMIC DNA]</scope>
    <source>
        <strain evidence="6 7">KCTC 22370</strain>
    </source>
</reference>
<accession>A0A0G3XAG9</accession>
<sequence>MAERGRPRGFDRTEALERAMDLFWRETYEGASLADLTGAMGIAAPSLYAAFGSKEQLFREVVEHYANTQDCGIWQTLDEVDDIRSAVEGFLLATADAYSTGETPPGCLIVLGAQHGLDDGSPARRELRERRRDNRRRLAARFDRAIAEGALPGDFPSHDAAAFYLSVQTGMSLLARDGADRACLRAVAQGAMLGWDHWIEGALGG</sequence>
<dbReference type="OrthoDB" id="9795242at2"/>
<evidence type="ECO:0000256" key="3">
    <source>
        <dbReference type="ARBA" id="ARBA00023163"/>
    </source>
</evidence>
<dbReference type="Gene3D" id="1.10.357.10">
    <property type="entry name" value="Tetracycline Repressor, domain 2"/>
    <property type="match status" value="1"/>
</dbReference>
<evidence type="ECO:0000313" key="7">
    <source>
        <dbReference type="Proteomes" id="UP000037643"/>
    </source>
</evidence>
<evidence type="ECO:0000313" key="6">
    <source>
        <dbReference type="EMBL" id="AKM08197.1"/>
    </source>
</evidence>
<keyword evidence="2 4" id="KW-0238">DNA-binding</keyword>
<evidence type="ECO:0000259" key="5">
    <source>
        <dbReference type="PROSITE" id="PS50977"/>
    </source>
</evidence>
<gene>
    <name evidence="6" type="ORF">AM2010_2137</name>
</gene>
<name>A0A0G3XAG9_9SPHN</name>
<dbReference type="InterPro" id="IPR009057">
    <property type="entry name" value="Homeodomain-like_sf"/>
</dbReference>
<dbReference type="InterPro" id="IPR001647">
    <property type="entry name" value="HTH_TetR"/>
</dbReference>
<dbReference type="PROSITE" id="PS50977">
    <property type="entry name" value="HTH_TETR_2"/>
    <property type="match status" value="1"/>
</dbReference>
<keyword evidence="3" id="KW-0804">Transcription</keyword>
<dbReference type="Gene3D" id="1.10.10.60">
    <property type="entry name" value="Homeodomain-like"/>
    <property type="match status" value="1"/>
</dbReference>
<protein>
    <recommendedName>
        <fullName evidence="5">HTH tetR-type domain-containing protein</fullName>
    </recommendedName>
</protein>
<dbReference type="STRING" id="543877.AM2010_2137"/>
<dbReference type="SUPFAM" id="SSF46689">
    <property type="entry name" value="Homeodomain-like"/>
    <property type="match status" value="1"/>
</dbReference>
<feature type="domain" description="HTH tetR-type" evidence="5">
    <location>
        <begin position="9"/>
        <end position="69"/>
    </location>
</feature>
<dbReference type="SUPFAM" id="SSF48498">
    <property type="entry name" value="Tetracyclin repressor-like, C-terminal domain"/>
    <property type="match status" value="1"/>
</dbReference>
<dbReference type="PANTHER" id="PTHR47506:SF1">
    <property type="entry name" value="HTH-TYPE TRANSCRIPTIONAL REGULATOR YJDC"/>
    <property type="match status" value="1"/>
</dbReference>
<dbReference type="EMBL" id="CP011805">
    <property type="protein sequence ID" value="AKM08197.1"/>
    <property type="molecule type" value="Genomic_DNA"/>
</dbReference>
<dbReference type="PATRIC" id="fig|543877.4.peg.2170"/>
<keyword evidence="1" id="KW-0805">Transcription regulation</keyword>
<dbReference type="PANTHER" id="PTHR47506">
    <property type="entry name" value="TRANSCRIPTIONAL REGULATORY PROTEIN"/>
    <property type="match status" value="1"/>
</dbReference>
<dbReference type="Pfam" id="PF00440">
    <property type="entry name" value="TetR_N"/>
    <property type="match status" value="1"/>
</dbReference>
<dbReference type="Proteomes" id="UP000037643">
    <property type="component" value="Chromosome"/>
</dbReference>
<feature type="DNA-binding region" description="H-T-H motif" evidence="4">
    <location>
        <begin position="32"/>
        <end position="51"/>
    </location>
</feature>
<dbReference type="AlphaFoldDB" id="A0A0G3XAG9"/>
<evidence type="ECO:0000256" key="1">
    <source>
        <dbReference type="ARBA" id="ARBA00023015"/>
    </source>
</evidence>